<keyword evidence="4" id="KW-1185">Reference proteome</keyword>
<evidence type="ECO:0000313" key="4">
    <source>
        <dbReference type="Proteomes" id="UP001595892"/>
    </source>
</evidence>
<dbReference type="PANTHER" id="PTHR10907">
    <property type="entry name" value="REGUCALCIN"/>
    <property type="match status" value="1"/>
</dbReference>
<feature type="domain" description="SMP-30/Gluconolactonase/LRE-like region" evidence="2">
    <location>
        <begin position="33"/>
        <end position="274"/>
    </location>
</feature>
<proteinExistence type="inferred from homology"/>
<gene>
    <name evidence="3" type="ORF">ACFO3Q_05735</name>
</gene>
<dbReference type="SUPFAM" id="SSF63829">
    <property type="entry name" value="Calcium-dependent phosphotriesterase"/>
    <property type="match status" value="1"/>
</dbReference>
<dbReference type="Pfam" id="PF08450">
    <property type="entry name" value="SGL"/>
    <property type="match status" value="1"/>
</dbReference>
<comment type="similarity">
    <text evidence="1">Belongs to the SMP-30/CGR1 family.</text>
</comment>
<organism evidence="3 4">
    <name type="scientific">Coralloluteibacterium thermophilum</name>
    <dbReference type="NCBI Taxonomy" id="2707049"/>
    <lineage>
        <taxon>Bacteria</taxon>
        <taxon>Pseudomonadati</taxon>
        <taxon>Pseudomonadota</taxon>
        <taxon>Gammaproteobacteria</taxon>
        <taxon>Lysobacterales</taxon>
        <taxon>Lysobacteraceae</taxon>
        <taxon>Coralloluteibacterium</taxon>
    </lineage>
</organism>
<dbReference type="Gene3D" id="2.120.10.30">
    <property type="entry name" value="TolB, C-terminal domain"/>
    <property type="match status" value="1"/>
</dbReference>
<evidence type="ECO:0000256" key="1">
    <source>
        <dbReference type="ARBA" id="ARBA00008853"/>
    </source>
</evidence>
<dbReference type="Proteomes" id="UP001595892">
    <property type="component" value="Unassembled WGS sequence"/>
</dbReference>
<dbReference type="PANTHER" id="PTHR10907:SF47">
    <property type="entry name" value="REGUCALCIN"/>
    <property type="match status" value="1"/>
</dbReference>
<evidence type="ECO:0000259" key="2">
    <source>
        <dbReference type="Pfam" id="PF08450"/>
    </source>
</evidence>
<protein>
    <submittedName>
        <fullName evidence="3">SMP-30/gluconolactonase/LRE family protein</fullName>
    </submittedName>
</protein>
<name>A0ABV9NH19_9GAMM</name>
<evidence type="ECO:0000313" key="3">
    <source>
        <dbReference type="EMBL" id="MFC4727667.1"/>
    </source>
</evidence>
<dbReference type="InterPro" id="IPR013658">
    <property type="entry name" value="SGL"/>
</dbReference>
<dbReference type="InterPro" id="IPR011042">
    <property type="entry name" value="6-blade_b-propeller_TolB-like"/>
</dbReference>
<reference evidence="4" key="1">
    <citation type="journal article" date="2019" name="Int. J. Syst. Evol. Microbiol.">
        <title>The Global Catalogue of Microorganisms (GCM) 10K type strain sequencing project: providing services to taxonomists for standard genome sequencing and annotation.</title>
        <authorList>
            <consortium name="The Broad Institute Genomics Platform"/>
            <consortium name="The Broad Institute Genome Sequencing Center for Infectious Disease"/>
            <person name="Wu L."/>
            <person name="Ma J."/>
        </authorList>
    </citation>
    <scope>NUCLEOTIDE SEQUENCE [LARGE SCALE GENOMIC DNA]</scope>
    <source>
        <strain evidence="4">CGMCC 1.13574</strain>
    </source>
</reference>
<dbReference type="EMBL" id="JBHSGG010000015">
    <property type="protein sequence ID" value="MFC4727667.1"/>
    <property type="molecule type" value="Genomic_DNA"/>
</dbReference>
<comment type="caution">
    <text evidence="3">The sequence shown here is derived from an EMBL/GenBank/DDBJ whole genome shotgun (WGS) entry which is preliminary data.</text>
</comment>
<accession>A0ABV9NH19</accession>
<dbReference type="RefSeq" id="WP_377003679.1">
    <property type="nucleotide sequence ID" value="NZ_JBHSGG010000015.1"/>
</dbReference>
<sequence length="310" mass="32983">MGIRDGEERTVARMEEARQAGGAEVFSGVACELGEGPHASPPLGRLFWFDILGRRLHEQGFDGGGARSHALPFMASAMATVDADRQLLAAEDGLYLREVADGRLTLHRPLEADRPDTRSNDARTHPSGAFWVSTIGRDAEPGRAAVYWYRAGELRRLYAGLTIPNAIAFSADGGTGYLADGGEGTIWRIPLDPATGLPSGDRRLFHRAGGDDGAPDGAVVDADGLLWNARYGAGRIDAFDGEGRRVRSVALPARQATCPAFAGADAGMLVATTAWQGMDAAARAAEPAAGMTFRLPFRVRGRFDPPVRIA</sequence>
<dbReference type="PRINTS" id="PR01790">
    <property type="entry name" value="SMP30FAMILY"/>
</dbReference>
<dbReference type="InterPro" id="IPR005511">
    <property type="entry name" value="SMP-30"/>
</dbReference>